<reference evidence="3 4" key="1">
    <citation type="submission" date="2020-08" db="EMBL/GenBank/DDBJ databases">
        <title>Genome sequencing of Purple Non-Sulfur Bacteria from various extreme environments.</title>
        <authorList>
            <person name="Mayer M."/>
        </authorList>
    </citation>
    <scope>NUCLEOTIDE SEQUENCE [LARGE SCALE GENOMIC DNA]</scope>
    <source>
        <strain evidence="3 4">JA131</strain>
    </source>
</reference>
<dbReference type="Gene3D" id="2.60.200.20">
    <property type="match status" value="1"/>
</dbReference>
<evidence type="ECO:0000313" key="4">
    <source>
        <dbReference type="Proteomes" id="UP000554286"/>
    </source>
</evidence>
<evidence type="ECO:0000256" key="1">
    <source>
        <dbReference type="SAM" id="MobiDB-lite"/>
    </source>
</evidence>
<feature type="compositionally biased region" description="Pro residues" evidence="1">
    <location>
        <begin position="324"/>
        <end position="339"/>
    </location>
</feature>
<gene>
    <name evidence="3" type="ORF">GGD89_003919</name>
</gene>
<dbReference type="Pfam" id="PF00498">
    <property type="entry name" value="FHA"/>
    <property type="match status" value="1"/>
</dbReference>
<dbReference type="Proteomes" id="UP000554286">
    <property type="component" value="Unassembled WGS sequence"/>
</dbReference>
<dbReference type="InterPro" id="IPR046883">
    <property type="entry name" value="T6SS_FHA_C"/>
</dbReference>
<dbReference type="AlphaFoldDB" id="A0A7W6RGQ4"/>
<organism evidence="3 4">
    <name type="scientific">Roseospira visakhapatnamensis</name>
    <dbReference type="NCBI Taxonomy" id="390880"/>
    <lineage>
        <taxon>Bacteria</taxon>
        <taxon>Pseudomonadati</taxon>
        <taxon>Pseudomonadota</taxon>
        <taxon>Alphaproteobacteria</taxon>
        <taxon>Rhodospirillales</taxon>
        <taxon>Rhodospirillaceae</taxon>
        <taxon>Roseospira</taxon>
    </lineage>
</organism>
<feature type="compositionally biased region" description="Low complexity" evidence="1">
    <location>
        <begin position="231"/>
        <end position="266"/>
    </location>
</feature>
<keyword evidence="4" id="KW-1185">Reference proteome</keyword>
<dbReference type="RefSeq" id="WP_184049092.1">
    <property type="nucleotide sequence ID" value="NZ_JACIGK010000070.1"/>
</dbReference>
<feature type="compositionally biased region" description="Basic and acidic residues" evidence="1">
    <location>
        <begin position="170"/>
        <end position="186"/>
    </location>
</feature>
<name>A0A7W6RGQ4_9PROT</name>
<dbReference type="EMBL" id="JACIGK010000070">
    <property type="protein sequence ID" value="MBB4268255.1"/>
    <property type="molecule type" value="Genomic_DNA"/>
</dbReference>
<feature type="domain" description="FHA" evidence="2">
    <location>
        <begin position="28"/>
        <end position="78"/>
    </location>
</feature>
<evidence type="ECO:0000313" key="3">
    <source>
        <dbReference type="EMBL" id="MBB4268255.1"/>
    </source>
</evidence>
<dbReference type="Pfam" id="PF20232">
    <property type="entry name" value="T6SS_FHA_C"/>
    <property type="match status" value="1"/>
</dbReference>
<dbReference type="CDD" id="cd00060">
    <property type="entry name" value="FHA"/>
    <property type="match status" value="1"/>
</dbReference>
<sequence>MPLLLTLTSDLDLDDDQVMTQVVGPAGLTIGRGLDNDWIIKDPRRLLSKHHCRLDASGTAFIVTDTSTNGVFLNDSPTPLGRGNTALVGDGDRVRLGELDVVVQMIPEADAAALAGLSADPFASRTPGPSGPKLPAPGDDDPWGGWTPPGGRGDAADDDDGTGPPVRPLEPLRPEAHAPPDEHPDRSMTAGPMPPGDSLFGRTPGEAIGPWEDGTGEAWASAGADADDAAPEALAFLPAASPTPAIPGASGDDAGASAAGEPAGDGLIPEDWDDLAEGAAGEGQAAPVSPVMVDEGPPAAHDRAVDPLSAPRSGPIPEDFAPDLVPPLEAPSGDVPPPDDLQQGPQEDGPQGAPIPATEDLLAVVDDCLAVFAPAAIQDRLPSLGDPEAMPPAVRQARAWAAYETRYPDLAREARSRLAEALGLTPPEAG</sequence>
<feature type="compositionally biased region" description="Low complexity" evidence="1">
    <location>
        <begin position="277"/>
        <end position="286"/>
    </location>
</feature>
<dbReference type="InterPro" id="IPR000253">
    <property type="entry name" value="FHA_dom"/>
</dbReference>
<protein>
    <recommendedName>
        <fullName evidence="2">FHA domain-containing protein</fullName>
    </recommendedName>
</protein>
<feature type="region of interest" description="Disordered" evidence="1">
    <location>
        <begin position="122"/>
        <end position="359"/>
    </location>
</feature>
<evidence type="ECO:0000259" key="2">
    <source>
        <dbReference type="PROSITE" id="PS50006"/>
    </source>
</evidence>
<dbReference type="SUPFAM" id="SSF49879">
    <property type="entry name" value="SMAD/FHA domain"/>
    <property type="match status" value="1"/>
</dbReference>
<dbReference type="InterPro" id="IPR008984">
    <property type="entry name" value="SMAD_FHA_dom_sf"/>
</dbReference>
<proteinExistence type="predicted"/>
<dbReference type="SMART" id="SM00240">
    <property type="entry name" value="FHA"/>
    <property type="match status" value="1"/>
</dbReference>
<dbReference type="PROSITE" id="PS50006">
    <property type="entry name" value="FHA_DOMAIN"/>
    <property type="match status" value="1"/>
</dbReference>
<accession>A0A7W6RGQ4</accession>
<comment type="caution">
    <text evidence="3">The sequence shown here is derived from an EMBL/GenBank/DDBJ whole genome shotgun (WGS) entry which is preliminary data.</text>
</comment>